<accession>A0A085BIB7</accession>
<reference evidence="2 3" key="1">
    <citation type="submission" date="2014-07" db="EMBL/GenBank/DDBJ databases">
        <title>Epilithonimonas lactis LMG 22401 Genome.</title>
        <authorList>
            <person name="Pipes S.E."/>
            <person name="Stropko S.J."/>
        </authorList>
    </citation>
    <scope>NUCLEOTIDE SEQUENCE [LARGE SCALE GENOMIC DNA]</scope>
    <source>
        <strain evidence="2 3">LMG 24401</strain>
    </source>
</reference>
<feature type="transmembrane region" description="Helical" evidence="1">
    <location>
        <begin position="47"/>
        <end position="68"/>
    </location>
</feature>
<feature type="transmembrane region" description="Helical" evidence="1">
    <location>
        <begin position="75"/>
        <end position="93"/>
    </location>
</feature>
<name>A0A085BIB7_9FLAO</name>
<keyword evidence="1" id="KW-0472">Membrane</keyword>
<organism evidence="2 3">
    <name type="scientific">Epilithonimonas lactis</name>
    <dbReference type="NCBI Taxonomy" id="421072"/>
    <lineage>
        <taxon>Bacteria</taxon>
        <taxon>Pseudomonadati</taxon>
        <taxon>Bacteroidota</taxon>
        <taxon>Flavobacteriia</taxon>
        <taxon>Flavobacteriales</taxon>
        <taxon>Weeksellaceae</taxon>
        <taxon>Chryseobacterium group</taxon>
        <taxon>Epilithonimonas</taxon>
    </lineage>
</organism>
<comment type="caution">
    <text evidence="2">The sequence shown here is derived from an EMBL/GenBank/DDBJ whole genome shotgun (WGS) entry which is preliminary data.</text>
</comment>
<dbReference type="AlphaFoldDB" id="A0A085BIB7"/>
<dbReference type="EMBL" id="JPLY01000003">
    <property type="protein sequence ID" value="KFC22212.1"/>
    <property type="molecule type" value="Genomic_DNA"/>
</dbReference>
<keyword evidence="1" id="KW-0812">Transmembrane</keyword>
<dbReference type="Proteomes" id="UP000028623">
    <property type="component" value="Unassembled WGS sequence"/>
</dbReference>
<protein>
    <submittedName>
        <fullName evidence="2">Uncharacterized protein</fullName>
    </submittedName>
</protein>
<evidence type="ECO:0000256" key="1">
    <source>
        <dbReference type="SAM" id="Phobius"/>
    </source>
</evidence>
<keyword evidence="3" id="KW-1185">Reference proteome</keyword>
<gene>
    <name evidence="2" type="ORF">IO89_09705</name>
</gene>
<keyword evidence="1" id="KW-1133">Transmembrane helix</keyword>
<proteinExistence type="predicted"/>
<evidence type="ECO:0000313" key="3">
    <source>
        <dbReference type="Proteomes" id="UP000028623"/>
    </source>
</evidence>
<feature type="transmembrane region" description="Helical" evidence="1">
    <location>
        <begin position="12"/>
        <end position="35"/>
    </location>
</feature>
<evidence type="ECO:0000313" key="2">
    <source>
        <dbReference type="EMBL" id="KFC22212.1"/>
    </source>
</evidence>
<sequence>MIYWHKNFAMKIVKSSFIIFLGIVIITSIKTYFFSEWTFTDRLYYNLFWATHYSSFVLCFFSLLIIFLKQTPPKILCVLTAIIISYFIFDIQFNPIDTSKYPIDKKVLFKNENKKIIVREMNKGKSNEMIKDTVNVKDIFIFRKIL</sequence>
<dbReference type="STRING" id="421072.SAMN04488097_2556"/>